<evidence type="ECO:0000313" key="2">
    <source>
        <dbReference type="EMBL" id="KAF3444245.1"/>
    </source>
</evidence>
<feature type="compositionally biased region" description="Polar residues" evidence="1">
    <location>
        <begin position="47"/>
        <end position="66"/>
    </location>
</feature>
<dbReference type="PANTHER" id="PTHR36032">
    <property type="entry name" value="PHOSPHOPANTOTHENATE--CYSTEINE LIGASE 2"/>
    <property type="match status" value="1"/>
</dbReference>
<gene>
    <name evidence="2" type="ORF">FNV43_RR13935</name>
</gene>
<name>A0A8K0MFT8_9ROSA</name>
<dbReference type="PANTHER" id="PTHR36032:SF1">
    <property type="entry name" value="PHOSPHOPANTOTHENATE--CYSTEINE LIGASE 2"/>
    <property type="match status" value="1"/>
</dbReference>
<evidence type="ECO:0000256" key="1">
    <source>
        <dbReference type="SAM" id="MobiDB-lite"/>
    </source>
</evidence>
<reference evidence="2" key="1">
    <citation type="submission" date="2020-03" db="EMBL/GenBank/DDBJ databases">
        <title>A high-quality chromosome-level genome assembly of a woody plant with both climbing and erect habits, Rhamnella rubrinervis.</title>
        <authorList>
            <person name="Lu Z."/>
            <person name="Yang Y."/>
            <person name="Zhu X."/>
            <person name="Sun Y."/>
        </authorList>
    </citation>
    <scope>NUCLEOTIDE SEQUENCE</scope>
    <source>
        <strain evidence="2">BYM</strain>
        <tissue evidence="2">Leaf</tissue>
    </source>
</reference>
<feature type="compositionally biased region" description="Low complexity" evidence="1">
    <location>
        <begin position="12"/>
        <end position="28"/>
    </location>
</feature>
<feature type="compositionally biased region" description="Pro residues" evidence="1">
    <location>
        <begin position="1"/>
        <end position="11"/>
    </location>
</feature>
<evidence type="ECO:0000313" key="3">
    <source>
        <dbReference type="Proteomes" id="UP000796880"/>
    </source>
</evidence>
<sequence length="178" mass="19179">MLENPTPPSAQPPAAADPAAVVRRYAPPNQRNRSLNRRKSSDRFDRASSSYVNDVEKNQVTASKNVPGTDLGDVGSNSLVNENPHAGLIALEGCCSSEASQLLNDRWEAAMQSLNDSSIDLSERPVLYSGSGASAWGHFRFPHQFMAPTDSTGSPGSQMDFLAELRRAMLNANANFDA</sequence>
<comment type="caution">
    <text evidence="2">The sequence shown here is derived from an EMBL/GenBank/DDBJ whole genome shotgun (WGS) entry which is preliminary data.</text>
</comment>
<keyword evidence="3" id="KW-1185">Reference proteome</keyword>
<proteinExistence type="predicted"/>
<organism evidence="2 3">
    <name type="scientific">Rhamnella rubrinervis</name>
    <dbReference type="NCBI Taxonomy" id="2594499"/>
    <lineage>
        <taxon>Eukaryota</taxon>
        <taxon>Viridiplantae</taxon>
        <taxon>Streptophyta</taxon>
        <taxon>Embryophyta</taxon>
        <taxon>Tracheophyta</taxon>
        <taxon>Spermatophyta</taxon>
        <taxon>Magnoliopsida</taxon>
        <taxon>eudicotyledons</taxon>
        <taxon>Gunneridae</taxon>
        <taxon>Pentapetalae</taxon>
        <taxon>rosids</taxon>
        <taxon>fabids</taxon>
        <taxon>Rosales</taxon>
        <taxon>Rhamnaceae</taxon>
        <taxon>rhamnoid group</taxon>
        <taxon>Rhamneae</taxon>
        <taxon>Rhamnella</taxon>
    </lineage>
</organism>
<feature type="region of interest" description="Disordered" evidence="1">
    <location>
        <begin position="1"/>
        <end position="76"/>
    </location>
</feature>
<protein>
    <submittedName>
        <fullName evidence="2">Uncharacterized protein</fullName>
    </submittedName>
</protein>
<dbReference type="EMBL" id="VOIH02000006">
    <property type="protein sequence ID" value="KAF3444245.1"/>
    <property type="molecule type" value="Genomic_DNA"/>
</dbReference>
<accession>A0A8K0MFT8</accession>
<dbReference type="OrthoDB" id="1869053at2759"/>
<dbReference type="Proteomes" id="UP000796880">
    <property type="component" value="Unassembled WGS sequence"/>
</dbReference>
<dbReference type="AlphaFoldDB" id="A0A8K0MFT8"/>